<dbReference type="CDD" id="cd24162">
    <property type="entry name" value="Prp3_C"/>
    <property type="match status" value="1"/>
</dbReference>
<feature type="non-terminal residue" evidence="2">
    <location>
        <position position="1"/>
    </location>
</feature>
<dbReference type="PANTHER" id="PTHR14212">
    <property type="entry name" value="U4/U6-ASSOCIATED RNA SPLICING FACTOR-RELATED"/>
    <property type="match status" value="1"/>
</dbReference>
<protein>
    <submittedName>
        <fullName evidence="2">U4/U6 small nuclear ribonucleoprotein Prp3</fullName>
    </submittedName>
</protein>
<dbReference type="PANTHER" id="PTHR14212:SF0">
    <property type="entry name" value="U4_U6 SMALL NUCLEAR RIBONUCLEOPROTEIN PRP3"/>
    <property type="match status" value="1"/>
</dbReference>
<reference evidence="2 3" key="2">
    <citation type="journal article" date="2017" name="Front. Plant Sci.">
        <title>Gene Classification and Mining of Molecular Markers Useful in Red Clover (Trifolium pratense) Breeding.</title>
        <authorList>
            <person name="Istvanek J."/>
            <person name="Dluhosova J."/>
            <person name="Dluhos P."/>
            <person name="Patkova L."/>
            <person name="Nedelnik J."/>
            <person name="Repkova J."/>
        </authorList>
    </citation>
    <scope>NUCLEOTIDE SEQUENCE [LARGE SCALE GENOMIC DNA]</scope>
    <source>
        <strain evidence="3">cv. Tatra</strain>
        <tissue evidence="2">Young leaves</tissue>
    </source>
</reference>
<evidence type="ECO:0000313" key="3">
    <source>
        <dbReference type="Proteomes" id="UP000236291"/>
    </source>
</evidence>
<keyword evidence="2" id="KW-0687">Ribonucleoprotein</keyword>
<organism evidence="2 3">
    <name type="scientific">Trifolium pratense</name>
    <name type="common">Red clover</name>
    <dbReference type="NCBI Taxonomy" id="57577"/>
    <lineage>
        <taxon>Eukaryota</taxon>
        <taxon>Viridiplantae</taxon>
        <taxon>Streptophyta</taxon>
        <taxon>Embryophyta</taxon>
        <taxon>Tracheophyta</taxon>
        <taxon>Spermatophyta</taxon>
        <taxon>Magnoliopsida</taxon>
        <taxon>eudicotyledons</taxon>
        <taxon>Gunneridae</taxon>
        <taxon>Pentapetalae</taxon>
        <taxon>rosids</taxon>
        <taxon>fabids</taxon>
        <taxon>Fabales</taxon>
        <taxon>Fabaceae</taxon>
        <taxon>Papilionoideae</taxon>
        <taxon>50 kb inversion clade</taxon>
        <taxon>NPAAA clade</taxon>
        <taxon>Hologalegina</taxon>
        <taxon>IRL clade</taxon>
        <taxon>Trifolieae</taxon>
        <taxon>Trifolium</taxon>
    </lineage>
</organism>
<proteinExistence type="predicted"/>
<dbReference type="InterPro" id="IPR010541">
    <property type="entry name" value="Prp3_C"/>
</dbReference>
<dbReference type="Proteomes" id="UP000236291">
    <property type="component" value="Unassembled WGS sequence"/>
</dbReference>
<accession>A0A2K3MJ50</accession>
<gene>
    <name evidence="2" type="ORF">L195_g046950</name>
</gene>
<name>A0A2K3MJ50_TRIPR</name>
<dbReference type="InterPro" id="IPR027104">
    <property type="entry name" value="Prp3"/>
</dbReference>
<dbReference type="AlphaFoldDB" id="A0A2K3MJ50"/>
<comment type="caution">
    <text evidence="2">The sequence shown here is derived from an EMBL/GenBank/DDBJ whole genome shotgun (WGS) entry which is preliminary data.</text>
</comment>
<dbReference type="Pfam" id="PF06544">
    <property type="entry name" value="Prp3_C"/>
    <property type="match status" value="1"/>
</dbReference>
<dbReference type="GO" id="GO:0046540">
    <property type="term" value="C:U4/U6 x U5 tri-snRNP complex"/>
    <property type="evidence" value="ECO:0007669"/>
    <property type="project" value="InterPro"/>
</dbReference>
<evidence type="ECO:0000259" key="1">
    <source>
        <dbReference type="Pfam" id="PF06544"/>
    </source>
</evidence>
<dbReference type="GO" id="GO:0000398">
    <property type="term" value="P:mRNA splicing, via spliceosome"/>
    <property type="evidence" value="ECO:0007669"/>
    <property type="project" value="InterPro"/>
</dbReference>
<reference evidence="2 3" key="1">
    <citation type="journal article" date="2014" name="Am. J. Bot.">
        <title>Genome assembly and annotation for red clover (Trifolium pratense; Fabaceae).</title>
        <authorList>
            <person name="Istvanek J."/>
            <person name="Jaros M."/>
            <person name="Krenek A."/>
            <person name="Repkova J."/>
        </authorList>
    </citation>
    <scope>NUCLEOTIDE SEQUENCE [LARGE SCALE GENOMIC DNA]</scope>
    <source>
        <strain evidence="3">cv. Tatra</strain>
        <tissue evidence="2">Young leaves</tissue>
    </source>
</reference>
<dbReference type="ExpressionAtlas" id="A0A2K3MJ50">
    <property type="expression patterns" value="baseline"/>
</dbReference>
<feature type="domain" description="Small nuclear ribonucleoprotein Prp3 C-terminal" evidence="1">
    <location>
        <begin position="20"/>
        <end position="145"/>
    </location>
</feature>
<dbReference type="EMBL" id="ASHM01064098">
    <property type="protein sequence ID" value="PNX90823.1"/>
    <property type="molecule type" value="Genomic_DNA"/>
</dbReference>
<evidence type="ECO:0000313" key="2">
    <source>
        <dbReference type="EMBL" id="PNX90823.1"/>
    </source>
</evidence>
<sequence length="154" mass="17556">REKKKRKLFDDSNTPDRLVALYKINDLSHPQTRIKVDLNAQYNQLTGCAVIYDGISVVVVEGKSKTIKRYGKLMLRRINWSDVSKEKEETEDSNDDKPANKCVLVWQGNVAKQNFNKFSVHNCITEAAARKVFVNAGVPHYWDHAVNYEDDGAA</sequence>